<keyword evidence="3" id="KW-0969">Cilium</keyword>
<keyword evidence="3" id="KW-0282">Flagellum</keyword>
<dbReference type="AlphaFoldDB" id="A0A0M3AX43"/>
<dbReference type="PATRIC" id="fig|56193.3.peg.415"/>
<gene>
    <name evidence="3" type="ORF">YP76_02020</name>
</gene>
<evidence type="ECO:0000313" key="4">
    <source>
        <dbReference type="Proteomes" id="UP000033874"/>
    </source>
</evidence>
<keyword evidence="3" id="KW-0966">Cell projection</keyword>
<accession>A0A0M3AX43</accession>
<feature type="signal peptide" evidence="1">
    <location>
        <begin position="1"/>
        <end position="22"/>
    </location>
</feature>
<evidence type="ECO:0000256" key="1">
    <source>
        <dbReference type="SAM" id="SignalP"/>
    </source>
</evidence>
<keyword evidence="1" id="KW-0732">Signal</keyword>
<feature type="chain" id="PRO_5005650730" evidence="1">
    <location>
        <begin position="23"/>
        <end position="182"/>
    </location>
</feature>
<dbReference type="STRING" id="56193.YP76_02020"/>
<dbReference type="Proteomes" id="UP000033874">
    <property type="component" value="Unassembled WGS sequence"/>
</dbReference>
<comment type="caution">
    <text evidence="3">The sequence shown here is derived from an EMBL/GenBank/DDBJ whole genome shotgun (WGS) entry which is preliminary data.</text>
</comment>
<evidence type="ECO:0000259" key="2">
    <source>
        <dbReference type="Pfam" id="PF13144"/>
    </source>
</evidence>
<evidence type="ECO:0000313" key="3">
    <source>
        <dbReference type="EMBL" id="KKW93491.1"/>
    </source>
</evidence>
<protein>
    <submittedName>
        <fullName evidence="3">Flagellar protein</fullName>
    </submittedName>
</protein>
<name>A0A0M3AX43_9SPHN</name>
<organism evidence="3 4">
    <name type="scientific">Sphingobium chungbukense</name>
    <dbReference type="NCBI Taxonomy" id="56193"/>
    <lineage>
        <taxon>Bacteria</taxon>
        <taxon>Pseudomonadati</taxon>
        <taxon>Pseudomonadota</taxon>
        <taxon>Alphaproteobacteria</taxon>
        <taxon>Sphingomonadales</taxon>
        <taxon>Sphingomonadaceae</taxon>
        <taxon>Sphingobium</taxon>
    </lineage>
</organism>
<dbReference type="RefSeq" id="WP_046761935.1">
    <property type="nucleotide sequence ID" value="NZ_LBIC01000001.1"/>
</dbReference>
<reference evidence="3 4" key="1">
    <citation type="submission" date="2015-04" db="EMBL/GenBank/DDBJ databases">
        <title>Genome sequence of aromatic hydrocarbons-degrading Sphingobium chungbukense DJ77.</title>
        <authorList>
            <person name="Kim Y.-C."/>
            <person name="Chae J.-C."/>
        </authorList>
    </citation>
    <scope>NUCLEOTIDE SEQUENCE [LARGE SCALE GENOMIC DNA]</scope>
    <source>
        <strain evidence="3 4">DJ77</strain>
    </source>
</reference>
<sequence length="182" mass="18912">MNLLPKILLLALSVSASDPALAQQKFENLDRVDSLVAMTVGANMGEPGGPMAPVDRRLRLAACPTTPSVDGPVFGAAIVKCDALGWRIRVPLVAGGAAAASGPVARYAPAARAVPREAIVKKGDPVQLMAGNAAFSVSRMMVADEDGAVGQTIRVREDKKSAPILAQVVEMGIVRIPGFNNF</sequence>
<dbReference type="InterPro" id="IPR017585">
    <property type="entry name" value="SAF_FlgA"/>
</dbReference>
<keyword evidence="4" id="KW-1185">Reference proteome</keyword>
<dbReference type="EMBL" id="LBIC01000001">
    <property type="protein sequence ID" value="KKW93491.1"/>
    <property type="molecule type" value="Genomic_DNA"/>
</dbReference>
<proteinExistence type="predicted"/>
<dbReference type="Gene3D" id="2.30.30.760">
    <property type="match status" value="1"/>
</dbReference>
<dbReference type="Pfam" id="PF13144">
    <property type="entry name" value="ChapFlgA"/>
    <property type="match status" value="1"/>
</dbReference>
<feature type="domain" description="Flagella basal body P-ring formation protein FlgA SAF" evidence="2">
    <location>
        <begin position="114"/>
        <end position="176"/>
    </location>
</feature>